<dbReference type="Proteomes" id="UP000323910">
    <property type="component" value="Unassembled WGS sequence"/>
</dbReference>
<evidence type="ECO:0000313" key="1">
    <source>
        <dbReference type="EMBL" id="TYT35705.1"/>
    </source>
</evidence>
<reference evidence="1 2" key="1">
    <citation type="submission" date="2019-08" db="EMBL/GenBank/DDBJ databases">
        <title>The draft genome of Lelliottia nimipressuralis strain CICC 24156.</title>
        <authorList>
            <person name="Wu W."/>
            <person name="Feng Y."/>
            <person name="Zong Z."/>
        </authorList>
    </citation>
    <scope>NUCLEOTIDE SEQUENCE [LARGE SCALE GENOMIC DNA]</scope>
    <source>
        <strain evidence="1 2">CICC 24156</strain>
    </source>
</reference>
<protein>
    <recommendedName>
        <fullName evidence="3">DUF5347 domain-containing protein</fullName>
    </recommendedName>
</protein>
<dbReference type="RefSeq" id="WP_102104823.1">
    <property type="nucleotide sequence ID" value="NZ_CP167172.1"/>
</dbReference>
<sequence length="112" mass="12907">MAIEADSATVPLKTSERLAGLNYVAELRAKYWGCNSKELECFIEKMREKHDPLYEDNIRALAAIFYLAKLPVARHELQFNSLTYDEKKSLITAMNHFRAVVSLFPKRLTMPN</sequence>
<organism evidence="1 2">
    <name type="scientific">Lelliottia nimipressuralis</name>
    <dbReference type="NCBI Taxonomy" id="69220"/>
    <lineage>
        <taxon>Bacteria</taxon>
        <taxon>Pseudomonadati</taxon>
        <taxon>Pseudomonadota</taxon>
        <taxon>Gammaproteobacteria</taxon>
        <taxon>Enterobacterales</taxon>
        <taxon>Enterobacteriaceae</taxon>
        <taxon>Lelliottia</taxon>
    </lineage>
</organism>
<accession>A0ABY3P7I6</accession>
<evidence type="ECO:0008006" key="3">
    <source>
        <dbReference type="Google" id="ProtNLM"/>
    </source>
</evidence>
<proteinExistence type="predicted"/>
<dbReference type="InterPro" id="IPR035232">
    <property type="entry name" value="DUF5347"/>
</dbReference>
<dbReference type="EMBL" id="VTFR01000001">
    <property type="protein sequence ID" value="TYT35705.1"/>
    <property type="molecule type" value="Genomic_DNA"/>
</dbReference>
<gene>
    <name evidence="1" type="ORF">FZO59_01035</name>
</gene>
<comment type="caution">
    <text evidence="1">The sequence shown here is derived from an EMBL/GenBank/DDBJ whole genome shotgun (WGS) entry which is preliminary data.</text>
</comment>
<keyword evidence="2" id="KW-1185">Reference proteome</keyword>
<evidence type="ECO:0000313" key="2">
    <source>
        <dbReference type="Proteomes" id="UP000323910"/>
    </source>
</evidence>
<dbReference type="Pfam" id="PF17282">
    <property type="entry name" value="DUF5347"/>
    <property type="match status" value="1"/>
</dbReference>
<name>A0ABY3P7I6_9ENTR</name>
<dbReference type="GeneID" id="97603424"/>